<reference evidence="17 18" key="1">
    <citation type="submission" date="2018-05" db="EMBL/GenBank/DDBJ databases">
        <title>Freshwater and sediment microbial communities from various areas in North America, analyzing microbe dynamics in response to fracking.</title>
        <authorList>
            <person name="Lamendella R."/>
        </authorList>
    </citation>
    <scope>NUCLEOTIDE SEQUENCE [LARGE SCALE GENOMIC DNA]</scope>
    <source>
        <strain evidence="17 18">125B1</strain>
    </source>
</reference>
<evidence type="ECO:0000313" key="17">
    <source>
        <dbReference type="EMBL" id="PWW15956.1"/>
    </source>
</evidence>
<comment type="subcellular location">
    <subcellularLocation>
        <location evidence="3 15">Cytoplasm</location>
    </subcellularLocation>
</comment>
<dbReference type="Gene3D" id="1.10.287.1080">
    <property type="entry name" value="MazG-like"/>
    <property type="match status" value="1"/>
</dbReference>
<dbReference type="Pfam" id="PF01502">
    <property type="entry name" value="PRA-CH"/>
    <property type="match status" value="1"/>
</dbReference>
<dbReference type="SUPFAM" id="SSF101386">
    <property type="entry name" value="all-alpha NTP pyrophosphatases"/>
    <property type="match status" value="1"/>
</dbReference>
<comment type="pathway">
    <text evidence="5 15">Amino-acid biosynthesis; L-histidine biosynthesis; L-histidine from 5-phospho-alpha-D-ribose 1-diphosphate: step 2/9.</text>
</comment>
<feature type="region of interest" description="Phosphoribosyl-ATP pyrophosphohydrolase" evidence="15">
    <location>
        <begin position="116"/>
        <end position="210"/>
    </location>
</feature>
<evidence type="ECO:0000313" key="18">
    <source>
        <dbReference type="Proteomes" id="UP000246964"/>
    </source>
</evidence>
<evidence type="ECO:0000256" key="15">
    <source>
        <dbReference type="HAMAP-Rule" id="MF_01019"/>
    </source>
</evidence>
<evidence type="ECO:0000256" key="10">
    <source>
        <dbReference type="ARBA" id="ARBA00022741"/>
    </source>
</evidence>
<keyword evidence="10 15" id="KW-0547">Nucleotide-binding</keyword>
<keyword evidence="18" id="KW-1185">Reference proteome</keyword>
<dbReference type="NCBIfam" id="TIGR03188">
    <property type="entry name" value="histidine_hisI"/>
    <property type="match status" value="1"/>
</dbReference>
<protein>
    <recommendedName>
        <fullName evidence="15">Histidine biosynthesis bifunctional protein HisIE</fullName>
    </recommendedName>
    <domain>
        <recommendedName>
            <fullName evidence="15">Phosphoribosyl-AMP cyclohydrolase</fullName>
            <shortName evidence="15">PRA-CH</shortName>
            <ecNumber evidence="15">3.5.4.19</ecNumber>
        </recommendedName>
    </domain>
    <domain>
        <recommendedName>
            <fullName evidence="15">Phosphoribosyl-ATP pyrophosphatase</fullName>
            <shortName evidence="15">PRA-PH</shortName>
            <ecNumber evidence="15">3.6.1.31</ecNumber>
        </recommendedName>
    </domain>
</protein>
<dbReference type="GO" id="GO:0004635">
    <property type="term" value="F:phosphoribosyl-AMP cyclohydrolase activity"/>
    <property type="evidence" value="ECO:0007669"/>
    <property type="project" value="UniProtKB-UniRule"/>
</dbReference>
<dbReference type="RefSeq" id="WP_110074708.1">
    <property type="nucleotide sequence ID" value="NZ_QGTT01000001.1"/>
</dbReference>
<dbReference type="GO" id="GO:0004636">
    <property type="term" value="F:phosphoribosyl-ATP diphosphatase activity"/>
    <property type="evidence" value="ECO:0007669"/>
    <property type="project" value="UniProtKB-UniRule"/>
</dbReference>
<dbReference type="STRING" id="519453.SAMN04488070_0811"/>
<evidence type="ECO:0000256" key="8">
    <source>
        <dbReference type="ARBA" id="ARBA00022490"/>
    </source>
</evidence>
<evidence type="ECO:0000256" key="9">
    <source>
        <dbReference type="ARBA" id="ARBA00022605"/>
    </source>
</evidence>
<evidence type="ECO:0000256" key="6">
    <source>
        <dbReference type="ARBA" id="ARBA00007731"/>
    </source>
</evidence>
<dbReference type="OrthoDB" id="9795769at2"/>
<feature type="region of interest" description="Phosphoribosyl-AMP cyclohydrolase" evidence="15">
    <location>
        <begin position="1"/>
        <end position="115"/>
    </location>
</feature>
<dbReference type="EC" id="3.5.4.19" evidence="15"/>
<dbReference type="PANTHER" id="PTHR42945">
    <property type="entry name" value="HISTIDINE BIOSYNTHESIS BIFUNCTIONAL PROTEIN"/>
    <property type="match status" value="1"/>
</dbReference>
<dbReference type="Proteomes" id="UP000246964">
    <property type="component" value="Unassembled WGS sequence"/>
</dbReference>
<dbReference type="EMBL" id="QGTT01000001">
    <property type="protein sequence ID" value="PWW15956.1"/>
    <property type="molecule type" value="Genomic_DNA"/>
</dbReference>
<evidence type="ECO:0000256" key="12">
    <source>
        <dbReference type="ARBA" id="ARBA00022840"/>
    </source>
</evidence>
<evidence type="ECO:0000256" key="13">
    <source>
        <dbReference type="ARBA" id="ARBA00023102"/>
    </source>
</evidence>
<keyword evidence="8 15" id="KW-0963">Cytoplasm</keyword>
<dbReference type="Gene3D" id="3.10.20.810">
    <property type="entry name" value="Phosphoribosyl-AMP cyclohydrolase"/>
    <property type="match status" value="1"/>
</dbReference>
<dbReference type="HAMAP" id="MF_01019">
    <property type="entry name" value="HisIE"/>
    <property type="match status" value="1"/>
</dbReference>
<dbReference type="InterPro" id="IPR021130">
    <property type="entry name" value="PRib-ATP_PPHydrolase-like"/>
</dbReference>
<dbReference type="GO" id="GO:0005524">
    <property type="term" value="F:ATP binding"/>
    <property type="evidence" value="ECO:0007669"/>
    <property type="project" value="UniProtKB-KW"/>
</dbReference>
<evidence type="ECO:0000259" key="16">
    <source>
        <dbReference type="Pfam" id="PF01502"/>
    </source>
</evidence>
<keyword evidence="14 15" id="KW-0511">Multifunctional enzyme</keyword>
<evidence type="ECO:0000256" key="2">
    <source>
        <dbReference type="ARBA" id="ARBA00001460"/>
    </source>
</evidence>
<keyword evidence="13 15" id="KW-0368">Histidine biosynthesis</keyword>
<comment type="caution">
    <text evidence="17">The sequence shown here is derived from an EMBL/GenBank/DDBJ whole genome shotgun (WGS) entry which is preliminary data.</text>
</comment>
<dbReference type="EC" id="3.6.1.31" evidence="15"/>
<keyword evidence="9 15" id="KW-0028">Amino-acid biosynthesis</keyword>
<keyword evidence="11 15" id="KW-0378">Hydrolase</keyword>
<proteinExistence type="inferred from homology"/>
<evidence type="ECO:0000256" key="11">
    <source>
        <dbReference type="ARBA" id="ARBA00022801"/>
    </source>
</evidence>
<evidence type="ECO:0000256" key="4">
    <source>
        <dbReference type="ARBA" id="ARBA00005169"/>
    </source>
</evidence>
<keyword evidence="12 15" id="KW-0067">ATP-binding</keyword>
<gene>
    <name evidence="15" type="primary">hisI</name>
    <name evidence="15" type="synonym">hisIE</name>
    <name evidence="17" type="ORF">DET45_10147</name>
</gene>
<dbReference type="UniPathway" id="UPA00031">
    <property type="reaction ID" value="UER00007"/>
</dbReference>
<feature type="domain" description="Phosphoribosyl-AMP cyclohydrolase" evidence="16">
    <location>
        <begin position="35"/>
        <end position="107"/>
    </location>
</feature>
<dbReference type="NCBIfam" id="NF002747">
    <property type="entry name" value="PRK02759.1"/>
    <property type="match status" value="1"/>
</dbReference>
<dbReference type="GO" id="GO:0000105">
    <property type="term" value="P:L-histidine biosynthetic process"/>
    <property type="evidence" value="ECO:0007669"/>
    <property type="project" value="UniProtKB-UniRule"/>
</dbReference>
<dbReference type="SUPFAM" id="SSF141734">
    <property type="entry name" value="HisI-like"/>
    <property type="match status" value="1"/>
</dbReference>
<dbReference type="GO" id="GO:0005737">
    <property type="term" value="C:cytoplasm"/>
    <property type="evidence" value="ECO:0007669"/>
    <property type="project" value="UniProtKB-SubCell"/>
</dbReference>
<evidence type="ECO:0000256" key="7">
    <source>
        <dbReference type="ARBA" id="ARBA00008299"/>
    </source>
</evidence>
<organism evidence="17 18">
    <name type="scientific">Pseudidiomarina maritima</name>
    <dbReference type="NCBI Taxonomy" id="519453"/>
    <lineage>
        <taxon>Bacteria</taxon>
        <taxon>Pseudomonadati</taxon>
        <taxon>Pseudomonadota</taxon>
        <taxon>Gammaproteobacteria</taxon>
        <taxon>Alteromonadales</taxon>
        <taxon>Idiomarinaceae</taxon>
        <taxon>Pseudidiomarina</taxon>
    </lineage>
</organism>
<comment type="catalytic activity">
    <reaction evidence="1 15">
        <text>1-(5-phospho-beta-D-ribosyl)-5'-AMP + H2O = 1-(5-phospho-beta-D-ribosyl)-5-[(5-phospho-beta-D-ribosylamino)methylideneamino]imidazole-4-carboxamide</text>
        <dbReference type="Rhea" id="RHEA:20049"/>
        <dbReference type="ChEBI" id="CHEBI:15377"/>
        <dbReference type="ChEBI" id="CHEBI:58435"/>
        <dbReference type="ChEBI" id="CHEBI:59457"/>
        <dbReference type="EC" id="3.5.4.19"/>
    </reaction>
</comment>
<dbReference type="InterPro" id="IPR023019">
    <property type="entry name" value="His_synth_HisIE"/>
</dbReference>
<dbReference type="FunFam" id="1.10.287.1080:FF:000002">
    <property type="entry name" value="Histidine biosynthesis bifunctional protein HisIE"/>
    <property type="match status" value="1"/>
</dbReference>
<dbReference type="InterPro" id="IPR008179">
    <property type="entry name" value="HisE"/>
</dbReference>
<evidence type="ECO:0000256" key="1">
    <source>
        <dbReference type="ARBA" id="ARBA00000024"/>
    </source>
</evidence>
<dbReference type="AlphaFoldDB" id="A0A317QAH3"/>
<comment type="similarity">
    <text evidence="7 15">In the N-terminal section; belongs to the PRA-CH family.</text>
</comment>
<sequence length="210" mass="22726">MLITPANQAVVNFSKAADGLLPAMVQHPLSGEVLMQGYMNSEALAHTLSHQRVTFFSRSKQRLWTKGESSEHFLQVVSVHTDCDQDSLLIRALPLGPTCHLGSRSCFSDEQSTPMLQTLMDTISSRRNADPSSSYTASLFAAGIKRAAQKVGEEGVEVALAATAGDNHELLNESADLLYHLLVVLAARDLSLNDVLAVLQQRHQPASTSS</sequence>
<evidence type="ECO:0000256" key="3">
    <source>
        <dbReference type="ARBA" id="ARBA00004496"/>
    </source>
</evidence>
<dbReference type="Pfam" id="PF01503">
    <property type="entry name" value="PRA-PH"/>
    <property type="match status" value="1"/>
</dbReference>
<comment type="pathway">
    <text evidence="4 15">Amino-acid biosynthesis; L-histidine biosynthesis; L-histidine from 5-phospho-alpha-D-ribose 1-diphosphate: step 3/9.</text>
</comment>
<dbReference type="FunFam" id="3.10.20.810:FF:000001">
    <property type="entry name" value="Histidine biosynthesis bifunctional protein HisIE"/>
    <property type="match status" value="1"/>
</dbReference>
<dbReference type="CDD" id="cd11534">
    <property type="entry name" value="NTP-PPase_HisIE_like"/>
    <property type="match status" value="1"/>
</dbReference>
<dbReference type="HAMAP" id="MF_01020">
    <property type="entry name" value="HisE"/>
    <property type="match status" value="1"/>
</dbReference>
<comment type="catalytic activity">
    <reaction evidence="2 15">
        <text>1-(5-phospho-beta-D-ribosyl)-ATP + H2O = 1-(5-phospho-beta-D-ribosyl)-5'-AMP + diphosphate + H(+)</text>
        <dbReference type="Rhea" id="RHEA:22828"/>
        <dbReference type="ChEBI" id="CHEBI:15377"/>
        <dbReference type="ChEBI" id="CHEBI:15378"/>
        <dbReference type="ChEBI" id="CHEBI:33019"/>
        <dbReference type="ChEBI" id="CHEBI:59457"/>
        <dbReference type="ChEBI" id="CHEBI:73183"/>
        <dbReference type="EC" id="3.6.1.31"/>
    </reaction>
</comment>
<evidence type="ECO:0000256" key="5">
    <source>
        <dbReference type="ARBA" id="ARBA00005204"/>
    </source>
</evidence>
<name>A0A317QAH3_9GAMM</name>
<dbReference type="PANTHER" id="PTHR42945:SF9">
    <property type="entry name" value="HISTIDINE BIOSYNTHESIS BIFUNCTIONAL PROTEIN HISIE"/>
    <property type="match status" value="1"/>
</dbReference>
<accession>A0A317QAH3</accession>
<comment type="similarity">
    <text evidence="6 15">In the C-terminal section; belongs to the PRA-PH family.</text>
</comment>
<evidence type="ECO:0000256" key="14">
    <source>
        <dbReference type="ARBA" id="ARBA00023268"/>
    </source>
</evidence>
<dbReference type="InterPro" id="IPR002496">
    <property type="entry name" value="PRib_AMP_CycHydrolase_dom"/>
</dbReference>
<dbReference type="InterPro" id="IPR038019">
    <property type="entry name" value="PRib_AMP_CycHydrolase_sf"/>
</dbReference>